<comment type="caution">
    <text evidence="2">The sequence shown here is derived from an EMBL/GenBank/DDBJ whole genome shotgun (WGS) entry which is preliminary data.</text>
</comment>
<gene>
    <name evidence="2" type="ORF">K7432_012921</name>
</gene>
<dbReference type="Proteomes" id="UP001479436">
    <property type="component" value="Unassembled WGS sequence"/>
</dbReference>
<evidence type="ECO:0000256" key="1">
    <source>
        <dbReference type="SAM" id="MobiDB-lite"/>
    </source>
</evidence>
<proteinExistence type="predicted"/>
<protein>
    <submittedName>
        <fullName evidence="2">Uncharacterized protein</fullName>
    </submittedName>
</protein>
<sequence>KKLNHPVIQLANGPRLFPANINAQKYKPPEVGYEEQISAILRPTIKVMKDTSGQPHIITTGPPFSKPDPYNEDSPVKIEMIENETEKFANDVSSLFSSCL</sequence>
<keyword evidence="3" id="KW-1185">Reference proteome</keyword>
<reference evidence="2 3" key="1">
    <citation type="submission" date="2023-04" db="EMBL/GenBank/DDBJ databases">
        <title>Genome of Basidiobolus ranarum AG-B5.</title>
        <authorList>
            <person name="Stajich J.E."/>
            <person name="Carter-House D."/>
            <person name="Gryganskyi A."/>
        </authorList>
    </citation>
    <scope>NUCLEOTIDE SEQUENCE [LARGE SCALE GENOMIC DNA]</scope>
    <source>
        <strain evidence="2 3">AG-B5</strain>
    </source>
</reference>
<organism evidence="2 3">
    <name type="scientific">Basidiobolus ranarum</name>
    <dbReference type="NCBI Taxonomy" id="34480"/>
    <lineage>
        <taxon>Eukaryota</taxon>
        <taxon>Fungi</taxon>
        <taxon>Fungi incertae sedis</taxon>
        <taxon>Zoopagomycota</taxon>
        <taxon>Entomophthoromycotina</taxon>
        <taxon>Basidiobolomycetes</taxon>
        <taxon>Basidiobolales</taxon>
        <taxon>Basidiobolaceae</taxon>
        <taxon>Basidiobolus</taxon>
    </lineage>
</organism>
<accession>A0ABR2WK22</accession>
<dbReference type="EMBL" id="JASJQH010001192">
    <property type="protein sequence ID" value="KAK9761853.1"/>
    <property type="molecule type" value="Genomic_DNA"/>
</dbReference>
<evidence type="ECO:0000313" key="2">
    <source>
        <dbReference type="EMBL" id="KAK9761853.1"/>
    </source>
</evidence>
<name>A0ABR2WK22_9FUNG</name>
<feature type="non-terminal residue" evidence="2">
    <location>
        <position position="1"/>
    </location>
</feature>
<evidence type="ECO:0000313" key="3">
    <source>
        <dbReference type="Proteomes" id="UP001479436"/>
    </source>
</evidence>
<feature type="region of interest" description="Disordered" evidence="1">
    <location>
        <begin position="52"/>
        <end position="73"/>
    </location>
</feature>